<accession>A0A1L3GEW9</accession>
<evidence type="ECO:0000313" key="10">
    <source>
        <dbReference type="Proteomes" id="UP000182264"/>
    </source>
</evidence>
<sequence length="324" mass="35849">MWKILSYLQKNLIWTIPAMMIAGLLYGRFLDASPLKGSIIPLTFLMVYPMMVNLQIDKVFSREGQRCQLVTQIINFAIIPFVAFFLGRWFFPGQPMVVLGLLLAALLPTSGMTITWTGFAGGDINAAIKMTVIGLVAGSIATPFYAKWLMGTVIEIPLLDVFKQIILIVFVPMVLGYLTQKWLIRRYGQEAYQRDLKKKFPMLSTAGVLGIVFVAMALKSGSILGNPGMLLGYLAPLVLLYLINFLLSTVVGKLYFPRGEAIALVYGTVMRNLSIALAIAMTVFRDKGAEIAIIIAMAYIVQVQAAAWYVRLTDRLFGKAPETA</sequence>
<keyword evidence="10" id="KW-1185">Reference proteome</keyword>
<dbReference type="InterPro" id="IPR002657">
    <property type="entry name" value="BilAc:Na_symport/Acr3"/>
</dbReference>
<dbReference type="GO" id="GO:0005886">
    <property type="term" value="C:plasma membrane"/>
    <property type="evidence" value="ECO:0007669"/>
    <property type="project" value="UniProtKB-SubCell"/>
</dbReference>
<dbReference type="GO" id="GO:0015104">
    <property type="term" value="F:antimonite transmembrane transporter activity"/>
    <property type="evidence" value="ECO:0007669"/>
    <property type="project" value="TreeGrafter"/>
</dbReference>
<keyword evidence="6 8" id="KW-1133">Transmembrane helix</keyword>
<dbReference type="InterPro" id="IPR004706">
    <property type="entry name" value="Arsenical-R_Acr3"/>
</dbReference>
<dbReference type="EMBL" id="CP015518">
    <property type="protein sequence ID" value="APG24375.1"/>
    <property type="molecule type" value="Genomic_DNA"/>
</dbReference>
<comment type="similarity">
    <text evidence="2">Belongs to the arsenical resistance-3 (ACR3) (TC 2.A.59) family.</text>
</comment>
<feature type="transmembrane region" description="Helical" evidence="8">
    <location>
        <begin position="35"/>
        <end position="52"/>
    </location>
</feature>
<evidence type="ECO:0000256" key="6">
    <source>
        <dbReference type="ARBA" id="ARBA00022989"/>
    </source>
</evidence>
<feature type="transmembrane region" description="Helical" evidence="8">
    <location>
        <begin position="230"/>
        <end position="251"/>
    </location>
</feature>
<dbReference type="PANTHER" id="PTHR43057:SF1">
    <property type="entry name" value="ARSENICAL-RESISTANCE PROTEIN 3"/>
    <property type="match status" value="1"/>
</dbReference>
<dbReference type="PANTHER" id="PTHR43057">
    <property type="entry name" value="ARSENITE EFFLUX TRANSPORTER"/>
    <property type="match status" value="1"/>
</dbReference>
<dbReference type="GO" id="GO:0015105">
    <property type="term" value="F:arsenite transmembrane transporter activity"/>
    <property type="evidence" value="ECO:0007669"/>
    <property type="project" value="TreeGrafter"/>
</dbReference>
<evidence type="ECO:0000256" key="1">
    <source>
        <dbReference type="ARBA" id="ARBA00004651"/>
    </source>
</evidence>
<dbReference type="OrthoDB" id="1551454at2"/>
<dbReference type="RefSeq" id="WP_072286214.1">
    <property type="nucleotide sequence ID" value="NZ_CP015455.1"/>
</dbReference>
<feature type="transmembrane region" description="Helical" evidence="8">
    <location>
        <begin position="263"/>
        <end position="285"/>
    </location>
</feature>
<evidence type="ECO:0000256" key="5">
    <source>
        <dbReference type="ARBA" id="ARBA00022692"/>
    </source>
</evidence>
<feature type="transmembrane region" description="Helical" evidence="8">
    <location>
        <begin position="200"/>
        <end position="218"/>
    </location>
</feature>
<evidence type="ECO:0000313" key="9">
    <source>
        <dbReference type="EMBL" id="APG24375.1"/>
    </source>
</evidence>
<keyword evidence="5 8" id="KW-0812">Transmembrane</keyword>
<protein>
    <submittedName>
        <fullName evidence="9">Arsenite transporter</fullName>
    </submittedName>
</protein>
<keyword evidence="7 8" id="KW-0472">Membrane</keyword>
<evidence type="ECO:0000256" key="8">
    <source>
        <dbReference type="SAM" id="Phobius"/>
    </source>
</evidence>
<reference evidence="9 10" key="1">
    <citation type="journal article" date="2017" name="Genome Announc.">
        <title>Complete Genome Sequences of Two Acetylene-Fermenting Pelobacter acetylenicus Strains.</title>
        <authorList>
            <person name="Sutton J.M."/>
            <person name="Baesman S.M."/>
            <person name="Fierst J.L."/>
            <person name="Poret-Peterson A.T."/>
            <person name="Oremland R.S."/>
            <person name="Dunlap D.S."/>
            <person name="Akob D.M."/>
        </authorList>
    </citation>
    <scope>NUCLEOTIDE SEQUENCE [LARGE SCALE GENOMIC DNA]</scope>
    <source>
        <strain evidence="9 10">DSM 3247</strain>
    </source>
</reference>
<feature type="transmembrane region" description="Helical" evidence="8">
    <location>
        <begin position="97"/>
        <end position="119"/>
    </location>
</feature>
<feature type="transmembrane region" description="Helical" evidence="8">
    <location>
        <begin position="291"/>
        <end position="310"/>
    </location>
</feature>
<evidence type="ECO:0000256" key="2">
    <source>
        <dbReference type="ARBA" id="ARBA00010110"/>
    </source>
</evidence>
<feature type="transmembrane region" description="Helical" evidence="8">
    <location>
        <begin position="126"/>
        <end position="146"/>
    </location>
</feature>
<evidence type="ECO:0000256" key="3">
    <source>
        <dbReference type="ARBA" id="ARBA00022448"/>
    </source>
</evidence>
<proteinExistence type="inferred from homology"/>
<dbReference type="STRING" id="29542.A6070_13115"/>
<feature type="transmembrane region" description="Helical" evidence="8">
    <location>
        <begin position="161"/>
        <end position="179"/>
    </location>
</feature>
<gene>
    <name evidence="9" type="ORF">A7E75_04480</name>
</gene>
<keyword evidence="3" id="KW-0813">Transport</keyword>
<organism evidence="9 10">
    <name type="scientific">Syntrophotalea acetylenica</name>
    <name type="common">Pelobacter acetylenicus</name>
    <dbReference type="NCBI Taxonomy" id="29542"/>
    <lineage>
        <taxon>Bacteria</taxon>
        <taxon>Pseudomonadati</taxon>
        <taxon>Thermodesulfobacteriota</taxon>
        <taxon>Desulfuromonadia</taxon>
        <taxon>Desulfuromonadales</taxon>
        <taxon>Syntrophotaleaceae</taxon>
        <taxon>Syntrophotalea</taxon>
    </lineage>
</organism>
<feature type="transmembrane region" description="Helical" evidence="8">
    <location>
        <begin position="73"/>
        <end position="91"/>
    </location>
</feature>
<name>A0A1L3GEW9_SYNAC</name>
<dbReference type="AlphaFoldDB" id="A0A1L3GEW9"/>
<dbReference type="KEGG" id="pace:A6070_13115"/>
<dbReference type="Gene3D" id="1.20.1530.20">
    <property type="match status" value="1"/>
</dbReference>
<evidence type="ECO:0000256" key="4">
    <source>
        <dbReference type="ARBA" id="ARBA00022475"/>
    </source>
</evidence>
<keyword evidence="4" id="KW-1003">Cell membrane</keyword>
<comment type="subcellular location">
    <subcellularLocation>
        <location evidence="1">Cell membrane</location>
        <topology evidence="1">Multi-pass membrane protein</topology>
    </subcellularLocation>
</comment>
<dbReference type="InterPro" id="IPR038770">
    <property type="entry name" value="Na+/solute_symporter_sf"/>
</dbReference>
<dbReference type="GO" id="GO:0015297">
    <property type="term" value="F:antiporter activity"/>
    <property type="evidence" value="ECO:0007669"/>
    <property type="project" value="InterPro"/>
</dbReference>
<feature type="transmembrane region" description="Helical" evidence="8">
    <location>
        <begin position="12"/>
        <end position="29"/>
    </location>
</feature>
<evidence type="ECO:0000256" key="7">
    <source>
        <dbReference type="ARBA" id="ARBA00023136"/>
    </source>
</evidence>
<dbReference type="Pfam" id="PF01758">
    <property type="entry name" value="SBF"/>
    <property type="match status" value="1"/>
</dbReference>
<dbReference type="Proteomes" id="UP000182264">
    <property type="component" value="Chromosome"/>
</dbReference>